<gene>
    <name evidence="1" type="ORF">LCGC14_1099250</name>
</gene>
<comment type="caution">
    <text evidence="1">The sequence shown here is derived from an EMBL/GenBank/DDBJ whole genome shotgun (WGS) entry which is preliminary data.</text>
</comment>
<name>A0A0F9MXY9_9ZZZZ</name>
<organism evidence="1">
    <name type="scientific">marine sediment metagenome</name>
    <dbReference type="NCBI Taxonomy" id="412755"/>
    <lineage>
        <taxon>unclassified sequences</taxon>
        <taxon>metagenomes</taxon>
        <taxon>ecological metagenomes</taxon>
    </lineage>
</organism>
<reference evidence="1" key="1">
    <citation type="journal article" date="2015" name="Nature">
        <title>Complex archaea that bridge the gap between prokaryotes and eukaryotes.</title>
        <authorList>
            <person name="Spang A."/>
            <person name="Saw J.H."/>
            <person name="Jorgensen S.L."/>
            <person name="Zaremba-Niedzwiedzka K."/>
            <person name="Martijn J."/>
            <person name="Lind A.E."/>
            <person name="van Eijk R."/>
            <person name="Schleper C."/>
            <person name="Guy L."/>
            <person name="Ettema T.J."/>
        </authorList>
    </citation>
    <scope>NUCLEOTIDE SEQUENCE</scope>
</reference>
<sequence>MESLNKGDILRVEALTMTKGVFAQLRATRSHEVEGAFIGWVLADSGLAESFIGKAHGTLVRVRRSDIWEYIYPKDEAAQEAFKQEAERRSLSQSAYAQLKIDELRDSLPQIFLK</sequence>
<proteinExistence type="predicted"/>
<protein>
    <submittedName>
        <fullName evidence="1">Uncharacterized protein</fullName>
    </submittedName>
</protein>
<accession>A0A0F9MXY9</accession>
<dbReference type="EMBL" id="LAZR01004939">
    <property type="protein sequence ID" value="KKN04267.1"/>
    <property type="molecule type" value="Genomic_DNA"/>
</dbReference>
<dbReference type="AlphaFoldDB" id="A0A0F9MXY9"/>
<evidence type="ECO:0000313" key="1">
    <source>
        <dbReference type="EMBL" id="KKN04267.1"/>
    </source>
</evidence>